<dbReference type="InterPro" id="IPR011050">
    <property type="entry name" value="Pectin_lyase_fold/virulence"/>
</dbReference>
<sequence length="356" mass="38890">MKTQFYFLFLLLFTSSTLAMAKVIRVDNNTGASADYVKLQDAINNANPGDSIYVVGSPKYYDTDERGSVAEIRLNKKVIIIGPGYFLGENENTQFNKQIAKLRYMNIGEGANESIVTGLFFENAITINLERLDGSRGSNEPKNVTITRNFIYYMYIYNGSNLLISQNFSNYRGSAIYLNGSTSGTIIRNNIFISNSSSIYGDYNASLANTVITNNTLNGGIYRINGANIQNNIFITGSISDSRDNNVKNNLFTTTEEAVFPENSTGNDASDNIFSAVQANLFISPEPSIDSHFRLADESPARDQGIEGQDLGAFGGTDPYRLSGLPAIPAIYELTTSGVGTPTEGMSVTIKARSHN</sequence>
<keyword evidence="1" id="KW-0732">Signal</keyword>
<feature type="signal peptide" evidence="1">
    <location>
        <begin position="1"/>
        <end position="21"/>
    </location>
</feature>
<proteinExistence type="predicted"/>
<accession>A0AA49GPV8</accession>
<dbReference type="Gene3D" id="2.160.20.10">
    <property type="entry name" value="Single-stranded right-handed beta-helix, Pectin lyase-like"/>
    <property type="match status" value="1"/>
</dbReference>
<feature type="chain" id="PRO_5041309619" evidence="1">
    <location>
        <begin position="22"/>
        <end position="356"/>
    </location>
</feature>
<evidence type="ECO:0000256" key="1">
    <source>
        <dbReference type="SAM" id="SignalP"/>
    </source>
</evidence>
<reference evidence="2" key="1">
    <citation type="journal article" date="2023" name="Comput. Struct. Biotechnol. J.">
        <title>Discovery of a novel marine Bacteroidetes with a rich repertoire of carbohydrate-active enzymes.</title>
        <authorList>
            <person name="Chen B."/>
            <person name="Liu G."/>
            <person name="Chen Q."/>
            <person name="Wang H."/>
            <person name="Liu L."/>
            <person name="Tang K."/>
        </authorList>
    </citation>
    <scope>NUCLEOTIDE SEQUENCE</scope>
    <source>
        <strain evidence="2">TK19036</strain>
    </source>
</reference>
<reference evidence="2" key="2">
    <citation type="journal article" date="2024" name="Antonie Van Leeuwenhoek">
        <title>Roseihalotalea indica gen. nov., sp. nov., a halophilic Bacteroidetes from mesopelagic Southwest Indian Ocean with higher carbohydrate metabolic potential.</title>
        <authorList>
            <person name="Chen B."/>
            <person name="Zhang M."/>
            <person name="Lin D."/>
            <person name="Ye J."/>
            <person name="Tang K."/>
        </authorList>
    </citation>
    <scope>NUCLEOTIDE SEQUENCE</scope>
    <source>
        <strain evidence="2">TK19036</strain>
    </source>
</reference>
<name>A0AA49GPV8_9BACT</name>
<dbReference type="AlphaFoldDB" id="A0AA49GPV8"/>
<dbReference type="InterPro" id="IPR012334">
    <property type="entry name" value="Pectin_lyas_fold"/>
</dbReference>
<dbReference type="EMBL" id="CP120682">
    <property type="protein sequence ID" value="WKN35069.1"/>
    <property type="molecule type" value="Genomic_DNA"/>
</dbReference>
<protein>
    <submittedName>
        <fullName evidence="2">Right-handed parallel beta-helix repeat-containing protein</fullName>
    </submittedName>
</protein>
<gene>
    <name evidence="2" type="ORF">K4G66_22080</name>
</gene>
<evidence type="ECO:0000313" key="2">
    <source>
        <dbReference type="EMBL" id="WKN35069.1"/>
    </source>
</evidence>
<organism evidence="2">
    <name type="scientific">Roseihalotalea indica</name>
    <dbReference type="NCBI Taxonomy" id="2867963"/>
    <lineage>
        <taxon>Bacteria</taxon>
        <taxon>Pseudomonadati</taxon>
        <taxon>Bacteroidota</taxon>
        <taxon>Cytophagia</taxon>
        <taxon>Cytophagales</taxon>
        <taxon>Catalimonadaceae</taxon>
        <taxon>Roseihalotalea</taxon>
    </lineage>
</organism>
<dbReference type="SUPFAM" id="SSF51126">
    <property type="entry name" value="Pectin lyase-like"/>
    <property type="match status" value="1"/>
</dbReference>